<name>A0A401TCR2_CHIPU</name>
<feature type="region of interest" description="Disordered" evidence="1">
    <location>
        <begin position="1"/>
        <end position="40"/>
    </location>
</feature>
<accession>A0A401TCR2</accession>
<keyword evidence="3" id="KW-1185">Reference proteome</keyword>
<evidence type="ECO:0000313" key="2">
    <source>
        <dbReference type="EMBL" id="GCC40450.1"/>
    </source>
</evidence>
<evidence type="ECO:0000256" key="1">
    <source>
        <dbReference type="SAM" id="MobiDB-lite"/>
    </source>
</evidence>
<reference evidence="2 3" key="1">
    <citation type="journal article" date="2018" name="Nat. Ecol. Evol.">
        <title>Shark genomes provide insights into elasmobranch evolution and the origin of vertebrates.</title>
        <authorList>
            <person name="Hara Y"/>
            <person name="Yamaguchi K"/>
            <person name="Onimaru K"/>
            <person name="Kadota M"/>
            <person name="Koyanagi M"/>
            <person name="Keeley SD"/>
            <person name="Tatsumi K"/>
            <person name="Tanaka K"/>
            <person name="Motone F"/>
            <person name="Kageyama Y"/>
            <person name="Nozu R"/>
            <person name="Adachi N"/>
            <person name="Nishimura O"/>
            <person name="Nakagawa R"/>
            <person name="Tanegashima C"/>
            <person name="Kiyatake I"/>
            <person name="Matsumoto R"/>
            <person name="Murakumo K"/>
            <person name="Nishida K"/>
            <person name="Terakita A"/>
            <person name="Kuratani S"/>
            <person name="Sato K"/>
            <person name="Hyodo S Kuraku.S."/>
        </authorList>
    </citation>
    <scope>NUCLEOTIDE SEQUENCE [LARGE SCALE GENOMIC DNA]</scope>
</reference>
<dbReference type="EMBL" id="BEZZ01030879">
    <property type="protein sequence ID" value="GCC40450.1"/>
    <property type="molecule type" value="Genomic_DNA"/>
</dbReference>
<organism evidence="2 3">
    <name type="scientific">Chiloscyllium punctatum</name>
    <name type="common">Brownbanded bambooshark</name>
    <name type="synonym">Hemiscyllium punctatum</name>
    <dbReference type="NCBI Taxonomy" id="137246"/>
    <lineage>
        <taxon>Eukaryota</taxon>
        <taxon>Metazoa</taxon>
        <taxon>Chordata</taxon>
        <taxon>Craniata</taxon>
        <taxon>Vertebrata</taxon>
        <taxon>Chondrichthyes</taxon>
        <taxon>Elasmobranchii</taxon>
        <taxon>Galeomorphii</taxon>
        <taxon>Galeoidea</taxon>
        <taxon>Orectolobiformes</taxon>
        <taxon>Hemiscylliidae</taxon>
        <taxon>Chiloscyllium</taxon>
    </lineage>
</organism>
<feature type="compositionally biased region" description="Acidic residues" evidence="1">
    <location>
        <begin position="1"/>
        <end position="23"/>
    </location>
</feature>
<feature type="non-terminal residue" evidence="2">
    <location>
        <position position="1"/>
    </location>
</feature>
<sequence>DLLNDVEEDEDDGEWETEDDETMEVVRDDSDLTFSRHTSN</sequence>
<proteinExistence type="predicted"/>
<dbReference type="Proteomes" id="UP000287033">
    <property type="component" value="Unassembled WGS sequence"/>
</dbReference>
<gene>
    <name evidence="2" type="ORF">chiPu_0024003</name>
</gene>
<protein>
    <submittedName>
        <fullName evidence="2">Uncharacterized protein</fullName>
    </submittedName>
</protein>
<dbReference type="AlphaFoldDB" id="A0A401TCR2"/>
<comment type="caution">
    <text evidence="2">The sequence shown here is derived from an EMBL/GenBank/DDBJ whole genome shotgun (WGS) entry which is preliminary data.</text>
</comment>
<evidence type="ECO:0000313" key="3">
    <source>
        <dbReference type="Proteomes" id="UP000287033"/>
    </source>
</evidence>